<dbReference type="InterPro" id="IPR052157">
    <property type="entry name" value="BCAA_transport_permease"/>
</dbReference>
<dbReference type="Proteomes" id="UP000178086">
    <property type="component" value="Unassembled WGS sequence"/>
</dbReference>
<evidence type="ECO:0000256" key="6">
    <source>
        <dbReference type="ARBA" id="ARBA00022989"/>
    </source>
</evidence>
<evidence type="ECO:0000256" key="2">
    <source>
        <dbReference type="ARBA" id="ARBA00022448"/>
    </source>
</evidence>
<dbReference type="GO" id="GO:0022857">
    <property type="term" value="F:transmembrane transporter activity"/>
    <property type="evidence" value="ECO:0007669"/>
    <property type="project" value="InterPro"/>
</dbReference>
<feature type="transmembrane region" description="Helical" evidence="9">
    <location>
        <begin position="190"/>
        <end position="209"/>
    </location>
</feature>
<evidence type="ECO:0000256" key="8">
    <source>
        <dbReference type="ARBA" id="ARBA00037998"/>
    </source>
</evidence>
<name>A0A1F2UPN5_9ACTN</name>
<dbReference type="GO" id="GO:0006865">
    <property type="term" value="P:amino acid transport"/>
    <property type="evidence" value="ECO:0007669"/>
    <property type="project" value="UniProtKB-KW"/>
</dbReference>
<dbReference type="Pfam" id="PF02653">
    <property type="entry name" value="BPD_transp_2"/>
    <property type="match status" value="1"/>
</dbReference>
<protein>
    <submittedName>
        <fullName evidence="10">ABC transporter permease</fullName>
    </submittedName>
</protein>
<evidence type="ECO:0000256" key="4">
    <source>
        <dbReference type="ARBA" id="ARBA00022692"/>
    </source>
</evidence>
<accession>A0A1F2UPN5</accession>
<keyword evidence="3" id="KW-1003">Cell membrane</keyword>
<dbReference type="CDD" id="cd06582">
    <property type="entry name" value="TM_PBP1_LivH_like"/>
    <property type="match status" value="1"/>
</dbReference>
<evidence type="ECO:0000256" key="9">
    <source>
        <dbReference type="SAM" id="Phobius"/>
    </source>
</evidence>
<keyword evidence="6 9" id="KW-1133">Transmembrane helix</keyword>
<keyword evidence="2" id="KW-0813">Transport</keyword>
<gene>
    <name evidence="10" type="ORF">A2074_08650</name>
</gene>
<feature type="transmembrane region" description="Helical" evidence="9">
    <location>
        <begin position="267"/>
        <end position="287"/>
    </location>
</feature>
<evidence type="ECO:0000313" key="11">
    <source>
        <dbReference type="Proteomes" id="UP000178086"/>
    </source>
</evidence>
<sequence>MQFDQLLQFIISGITSGSIYALIALGFTLIYNSTQVINLAQGEFVVYGGLIAVSLYVGAGLPLFAAVLLSIVIVTLIGVVFERLAIRPLINHSIMTLIIVTVGASILFKNIAMIIWGRDPLTIPAFSGDDPIMFFGASIIPQSIWVFGITMVTVVLLQIFYKKTITGKAMKACSINQTAAKLMGINSSNVVLLSFALSAAFGAIAGVLIAPISMVSYSMGGFLGLKGFAGAVLGGLGNPIGAVVGGILLGILESLSIGFIASGYKDAVAFLILLLVLFLRPSGILGARIKEKV</sequence>
<dbReference type="GO" id="GO:0005886">
    <property type="term" value="C:plasma membrane"/>
    <property type="evidence" value="ECO:0007669"/>
    <property type="project" value="UniProtKB-SubCell"/>
</dbReference>
<evidence type="ECO:0000313" key="10">
    <source>
        <dbReference type="EMBL" id="OFW34948.1"/>
    </source>
</evidence>
<feature type="transmembrane region" description="Helical" evidence="9">
    <location>
        <begin position="93"/>
        <end position="117"/>
    </location>
</feature>
<reference evidence="10 11" key="1">
    <citation type="journal article" date="2016" name="Nat. Commun.">
        <title>Thousands of microbial genomes shed light on interconnected biogeochemical processes in an aquifer system.</title>
        <authorList>
            <person name="Anantharaman K."/>
            <person name="Brown C.T."/>
            <person name="Hug L.A."/>
            <person name="Sharon I."/>
            <person name="Castelle C.J."/>
            <person name="Probst A.J."/>
            <person name="Thomas B.C."/>
            <person name="Singh A."/>
            <person name="Wilkins M.J."/>
            <person name="Karaoz U."/>
            <person name="Brodie E.L."/>
            <person name="Williams K.H."/>
            <person name="Hubbard S.S."/>
            <person name="Banfield J.F."/>
        </authorList>
    </citation>
    <scope>NUCLEOTIDE SEQUENCE [LARGE SCALE GENOMIC DNA]</scope>
</reference>
<keyword evidence="5" id="KW-0029">Amino-acid transport</keyword>
<keyword evidence="7 9" id="KW-0472">Membrane</keyword>
<dbReference type="InterPro" id="IPR001851">
    <property type="entry name" value="ABC_transp_permease"/>
</dbReference>
<comment type="caution">
    <text evidence="10">The sequence shown here is derived from an EMBL/GenBank/DDBJ whole genome shotgun (WGS) entry which is preliminary data.</text>
</comment>
<proteinExistence type="inferred from homology"/>
<feature type="transmembrane region" description="Helical" evidence="9">
    <location>
        <begin position="6"/>
        <end position="29"/>
    </location>
</feature>
<dbReference type="PANTHER" id="PTHR11795:SF450">
    <property type="entry name" value="ABC TRANSPORTER PERMEASE PROTEIN"/>
    <property type="match status" value="1"/>
</dbReference>
<feature type="transmembrane region" description="Helical" evidence="9">
    <location>
        <begin position="63"/>
        <end position="81"/>
    </location>
</feature>
<dbReference type="EMBL" id="MELI01000026">
    <property type="protein sequence ID" value="OFW34948.1"/>
    <property type="molecule type" value="Genomic_DNA"/>
</dbReference>
<evidence type="ECO:0000256" key="1">
    <source>
        <dbReference type="ARBA" id="ARBA00004651"/>
    </source>
</evidence>
<comment type="similarity">
    <text evidence="8">Belongs to the binding-protein-dependent transport system permease family. LivHM subfamily.</text>
</comment>
<keyword evidence="4 9" id="KW-0812">Transmembrane</keyword>
<evidence type="ECO:0000256" key="5">
    <source>
        <dbReference type="ARBA" id="ARBA00022970"/>
    </source>
</evidence>
<evidence type="ECO:0000256" key="3">
    <source>
        <dbReference type="ARBA" id="ARBA00022475"/>
    </source>
</evidence>
<feature type="transmembrane region" description="Helical" evidence="9">
    <location>
        <begin position="132"/>
        <end position="161"/>
    </location>
</feature>
<organism evidence="10 11">
    <name type="scientific">Candidatus Aquicultor primus</name>
    <dbReference type="NCBI Taxonomy" id="1797195"/>
    <lineage>
        <taxon>Bacteria</taxon>
        <taxon>Bacillati</taxon>
        <taxon>Actinomycetota</taxon>
        <taxon>Candidatus Aquicultoria</taxon>
        <taxon>Candidatus Aquicultorales</taxon>
        <taxon>Candidatus Aquicultoraceae</taxon>
        <taxon>Candidatus Aquicultor</taxon>
    </lineage>
</organism>
<evidence type="ECO:0000256" key="7">
    <source>
        <dbReference type="ARBA" id="ARBA00023136"/>
    </source>
</evidence>
<comment type="subcellular location">
    <subcellularLocation>
        <location evidence="1">Cell membrane</location>
        <topology evidence="1">Multi-pass membrane protein</topology>
    </subcellularLocation>
</comment>
<dbReference type="AlphaFoldDB" id="A0A1F2UPN5"/>
<dbReference type="PANTHER" id="PTHR11795">
    <property type="entry name" value="BRANCHED-CHAIN AMINO ACID TRANSPORT SYSTEM PERMEASE PROTEIN LIVH"/>
    <property type="match status" value="1"/>
</dbReference>